<name>A0A803Q9F3_CANSA</name>
<reference evidence="9" key="2">
    <citation type="submission" date="2021-03" db="UniProtKB">
        <authorList>
            <consortium name="EnsemblPlants"/>
        </authorList>
    </citation>
    <scope>IDENTIFICATION</scope>
</reference>
<comment type="similarity">
    <text evidence="2">Belongs to the complex I subunit 5 family.</text>
</comment>
<keyword evidence="8" id="KW-0472">Membrane</keyword>
<dbReference type="PANTHER" id="PTHR42829">
    <property type="entry name" value="NADH-UBIQUINONE OXIDOREDUCTASE CHAIN 5"/>
    <property type="match status" value="1"/>
</dbReference>
<dbReference type="GO" id="GO:0042773">
    <property type="term" value="P:ATP synthesis coupled electron transport"/>
    <property type="evidence" value="ECO:0007669"/>
    <property type="project" value="InterPro"/>
</dbReference>
<keyword evidence="4" id="KW-0812">Transmembrane</keyword>
<dbReference type="Gramene" id="evm.model.08.1672">
    <property type="protein sequence ID" value="cds.evm.model.08.1672"/>
    <property type="gene ID" value="evm.TU.08.1672"/>
</dbReference>
<evidence type="ECO:0000256" key="6">
    <source>
        <dbReference type="ARBA" id="ARBA00022989"/>
    </source>
</evidence>
<evidence type="ECO:0000256" key="3">
    <source>
        <dbReference type="ARBA" id="ARBA00022448"/>
    </source>
</evidence>
<reference evidence="9" key="1">
    <citation type="submission" date="2018-11" db="EMBL/GenBank/DDBJ databases">
        <authorList>
            <person name="Grassa J C."/>
        </authorList>
    </citation>
    <scope>NUCLEOTIDE SEQUENCE [LARGE SCALE GENOMIC DNA]</scope>
</reference>
<dbReference type="Proteomes" id="UP000596661">
    <property type="component" value="Chromosome 8"/>
</dbReference>
<sequence length="313" mass="34731">MGAAGISRAWKCACESTAGVYRGKVDVKSGKEEFYRGLSQAATVPPSASDLHYNQEFREKEKEQRIYKSNGRRMADTLTAFETLIKYNPSGLTPGVDPNRKTLDKLRASKIKKAAGPSILHNPLTGSKVALLTPLNILRPSTDSLQLHWCSQPKIFSQEKSARAIAVWIEVNKADLIKFVLSDSRSERAQIHRRMSSAASPPHFFFLRARSTCATRAIGALLSSYSSLDRSDGLRRSFPTKIEKADKAATKAMPINRVGDFGLALGISGRFTLFQIVDFSTIFSRASAPRNSWISCNMRLNAITLMPINYYFT</sequence>
<protein>
    <submittedName>
        <fullName evidence="9">Uncharacterized protein</fullName>
    </submittedName>
</protein>
<keyword evidence="3" id="KW-0813">Transport</keyword>
<evidence type="ECO:0000256" key="7">
    <source>
        <dbReference type="ARBA" id="ARBA00023027"/>
    </source>
</evidence>
<dbReference type="GO" id="GO:0008137">
    <property type="term" value="F:NADH dehydrogenase (ubiquinone) activity"/>
    <property type="evidence" value="ECO:0007669"/>
    <property type="project" value="InterPro"/>
</dbReference>
<evidence type="ECO:0000256" key="4">
    <source>
        <dbReference type="ARBA" id="ARBA00022692"/>
    </source>
</evidence>
<evidence type="ECO:0000313" key="9">
    <source>
        <dbReference type="EnsemblPlants" id="cds.evm.model.08.1672"/>
    </source>
</evidence>
<comment type="subcellular location">
    <subcellularLocation>
        <location evidence="1">Membrane</location>
        <topology evidence="1">Multi-pass membrane protein</topology>
    </subcellularLocation>
</comment>
<evidence type="ECO:0000256" key="1">
    <source>
        <dbReference type="ARBA" id="ARBA00004141"/>
    </source>
</evidence>
<dbReference type="GO" id="GO:0016020">
    <property type="term" value="C:membrane"/>
    <property type="evidence" value="ECO:0007669"/>
    <property type="project" value="UniProtKB-SubCell"/>
</dbReference>
<dbReference type="PANTHER" id="PTHR42829:SF2">
    <property type="entry name" value="NADH-UBIQUINONE OXIDOREDUCTASE CHAIN 5"/>
    <property type="match status" value="1"/>
</dbReference>
<keyword evidence="6" id="KW-1133">Transmembrane helix</keyword>
<dbReference type="EnsemblPlants" id="evm.model.08.1672">
    <property type="protein sequence ID" value="cds.evm.model.08.1672"/>
    <property type="gene ID" value="evm.TU.08.1672"/>
</dbReference>
<proteinExistence type="inferred from homology"/>
<keyword evidence="7" id="KW-0520">NAD</keyword>
<keyword evidence="5" id="KW-1278">Translocase</keyword>
<evidence type="ECO:0000256" key="2">
    <source>
        <dbReference type="ARBA" id="ARBA00008200"/>
    </source>
</evidence>
<evidence type="ECO:0000313" key="10">
    <source>
        <dbReference type="Proteomes" id="UP000596661"/>
    </source>
</evidence>
<dbReference type="EMBL" id="UZAU01000716">
    <property type="status" value="NOT_ANNOTATED_CDS"/>
    <property type="molecule type" value="Genomic_DNA"/>
</dbReference>
<dbReference type="GO" id="GO:0015990">
    <property type="term" value="P:electron transport coupled proton transport"/>
    <property type="evidence" value="ECO:0007669"/>
    <property type="project" value="TreeGrafter"/>
</dbReference>
<evidence type="ECO:0000256" key="8">
    <source>
        <dbReference type="ARBA" id="ARBA00023136"/>
    </source>
</evidence>
<dbReference type="GO" id="GO:0003954">
    <property type="term" value="F:NADH dehydrogenase activity"/>
    <property type="evidence" value="ECO:0007669"/>
    <property type="project" value="TreeGrafter"/>
</dbReference>
<organism evidence="9 10">
    <name type="scientific">Cannabis sativa</name>
    <name type="common">Hemp</name>
    <name type="synonym">Marijuana</name>
    <dbReference type="NCBI Taxonomy" id="3483"/>
    <lineage>
        <taxon>Eukaryota</taxon>
        <taxon>Viridiplantae</taxon>
        <taxon>Streptophyta</taxon>
        <taxon>Embryophyta</taxon>
        <taxon>Tracheophyta</taxon>
        <taxon>Spermatophyta</taxon>
        <taxon>Magnoliopsida</taxon>
        <taxon>eudicotyledons</taxon>
        <taxon>Gunneridae</taxon>
        <taxon>Pentapetalae</taxon>
        <taxon>rosids</taxon>
        <taxon>fabids</taxon>
        <taxon>Rosales</taxon>
        <taxon>Cannabaceae</taxon>
        <taxon>Cannabis</taxon>
    </lineage>
</organism>
<evidence type="ECO:0000256" key="5">
    <source>
        <dbReference type="ARBA" id="ARBA00022967"/>
    </source>
</evidence>
<accession>A0A803Q9F3</accession>
<dbReference type="AlphaFoldDB" id="A0A803Q9F3"/>
<keyword evidence="10" id="KW-1185">Reference proteome</keyword>
<dbReference type="InterPro" id="IPR003945">
    <property type="entry name" value="NU5C-like"/>
</dbReference>